<name>A0AA44DK01_PARBF</name>
<accession>A0AA44DK01</accession>
<dbReference type="Proteomes" id="UP000573963">
    <property type="component" value="Unassembled WGS sequence"/>
</dbReference>
<sequence>MTRDQSKVTNNTISNNATTANKQKIKCKNTKKNVGLSRYTYADYVILSSTIAYAIGEELSDEDLALLIVFLSQVSADLALIRTKRAIELSQSGANQVEESDVLDVLDVEDTLDDIPILVRNKTKRKNIKKTKVKKKKT</sequence>
<reference evidence="1 2" key="1">
    <citation type="submission" date="2020-04" db="EMBL/GenBank/DDBJ databases">
        <authorList>
            <person name="Hitch T.C.A."/>
            <person name="Wylensek D."/>
            <person name="Clavel T."/>
        </authorList>
    </citation>
    <scope>NUCLEOTIDE SEQUENCE [LARGE SCALE GENOMIC DNA]</scope>
    <source>
        <strain evidence="1 2">Med78_4-601-WT-2</strain>
    </source>
</reference>
<gene>
    <name evidence="1" type="ORF">HF875_06430</name>
</gene>
<protein>
    <submittedName>
        <fullName evidence="1">Uncharacterized protein</fullName>
    </submittedName>
</protein>
<proteinExistence type="predicted"/>
<dbReference type="RefSeq" id="WP_150842547.1">
    <property type="nucleotide sequence ID" value="NZ_JABAFD010000003.1"/>
</dbReference>
<dbReference type="AlphaFoldDB" id="A0AA44DK01"/>
<organism evidence="1 2">
    <name type="scientific">Paraclostridium bifermentans</name>
    <name type="common">Clostridium bifermentans</name>
    <dbReference type="NCBI Taxonomy" id="1490"/>
    <lineage>
        <taxon>Bacteria</taxon>
        <taxon>Bacillati</taxon>
        <taxon>Bacillota</taxon>
        <taxon>Clostridia</taxon>
        <taxon>Peptostreptococcales</taxon>
        <taxon>Peptostreptococcaceae</taxon>
        <taxon>Paraclostridium</taxon>
    </lineage>
</organism>
<comment type="caution">
    <text evidence="1">The sequence shown here is derived from an EMBL/GenBank/DDBJ whole genome shotgun (WGS) entry which is preliminary data.</text>
</comment>
<dbReference type="EMBL" id="JABAFD010000003">
    <property type="protein sequence ID" value="NME09150.1"/>
    <property type="molecule type" value="Genomic_DNA"/>
</dbReference>
<evidence type="ECO:0000313" key="1">
    <source>
        <dbReference type="EMBL" id="NME09150.1"/>
    </source>
</evidence>
<evidence type="ECO:0000313" key="2">
    <source>
        <dbReference type="Proteomes" id="UP000573963"/>
    </source>
</evidence>